<feature type="transmembrane region" description="Helical" evidence="6">
    <location>
        <begin position="120"/>
        <end position="137"/>
    </location>
</feature>
<dbReference type="FunFam" id="1.20.1250.20:FF:000509">
    <property type="entry name" value="MFS general substrate transporter"/>
    <property type="match status" value="1"/>
</dbReference>
<evidence type="ECO:0000256" key="6">
    <source>
        <dbReference type="SAM" id="Phobius"/>
    </source>
</evidence>
<feature type="transmembrane region" description="Helical" evidence="6">
    <location>
        <begin position="312"/>
        <end position="334"/>
    </location>
</feature>
<sequence>MTEAERQPLLGPIPEDIENGVNYDDVILEFNPNGDPDDPRQWPATFKWAMVLLLAGMAFTITFTCISVVPIAGRIVRDLDKNAQSHSAASALLVTIWEFGEAAGPLLIAPLSELFGRYPVLNVCNVLFIICTLMAALSRSTLFLIVARALTGVTVASTVLNPAIVGDMFDSDHRGSAMSILMMAPLIGGAIGPAISGVITETLGWRQVLFIAAGLASACELMLLVCFRETYKMSILQRRAAKLLGRTLSTSDQNGKVKMWASISRPFNVLFGSGVLLVISLFGSVAFSYYYVISTSLPAILETIYHFSPAQIGAAFLCCSVGSFIGVLLCNAGLDRIYVKLRVTCKTPGKPEYRLPLAIIAAFTMPVTVTAYGWITELRLPVALLLVSIVMLGFALILVIIPLSAYVVDAFGLYSASAMTGVIVTRCLMSTFFPLTIEPLVESLGYGLGFTCLGVISLGLAPVPVFVFRYGDRWRQRFKFAPDVDIPGGFEREA</sequence>
<evidence type="ECO:0000313" key="8">
    <source>
        <dbReference type="EMBL" id="KAF2196417.1"/>
    </source>
</evidence>
<evidence type="ECO:0000256" key="3">
    <source>
        <dbReference type="ARBA" id="ARBA00022989"/>
    </source>
</evidence>
<feature type="transmembrane region" description="Helical" evidence="6">
    <location>
        <begin position="48"/>
        <end position="72"/>
    </location>
</feature>
<dbReference type="GO" id="GO:0022857">
    <property type="term" value="F:transmembrane transporter activity"/>
    <property type="evidence" value="ECO:0007669"/>
    <property type="project" value="InterPro"/>
</dbReference>
<feature type="transmembrane region" description="Helical" evidence="6">
    <location>
        <begin position="205"/>
        <end position="227"/>
    </location>
</feature>
<dbReference type="Pfam" id="PF07690">
    <property type="entry name" value="MFS_1"/>
    <property type="match status" value="1"/>
</dbReference>
<dbReference type="SUPFAM" id="SSF103473">
    <property type="entry name" value="MFS general substrate transporter"/>
    <property type="match status" value="1"/>
</dbReference>
<feature type="transmembrane region" description="Helical" evidence="6">
    <location>
        <begin position="143"/>
        <end position="165"/>
    </location>
</feature>
<evidence type="ECO:0000256" key="4">
    <source>
        <dbReference type="ARBA" id="ARBA00023136"/>
    </source>
</evidence>
<evidence type="ECO:0000256" key="2">
    <source>
        <dbReference type="ARBA" id="ARBA00022692"/>
    </source>
</evidence>
<dbReference type="InterPro" id="IPR011701">
    <property type="entry name" value="MFS"/>
</dbReference>
<organism evidence="8 9">
    <name type="scientific">Delitschia confertaspora ATCC 74209</name>
    <dbReference type="NCBI Taxonomy" id="1513339"/>
    <lineage>
        <taxon>Eukaryota</taxon>
        <taxon>Fungi</taxon>
        <taxon>Dikarya</taxon>
        <taxon>Ascomycota</taxon>
        <taxon>Pezizomycotina</taxon>
        <taxon>Dothideomycetes</taxon>
        <taxon>Pleosporomycetidae</taxon>
        <taxon>Pleosporales</taxon>
        <taxon>Delitschiaceae</taxon>
        <taxon>Delitschia</taxon>
    </lineage>
</organism>
<dbReference type="Gene3D" id="1.20.1250.20">
    <property type="entry name" value="MFS general substrate transporter like domains"/>
    <property type="match status" value="1"/>
</dbReference>
<dbReference type="PROSITE" id="PS50850">
    <property type="entry name" value="MFS"/>
    <property type="match status" value="1"/>
</dbReference>
<comment type="subcellular location">
    <subcellularLocation>
        <location evidence="1">Membrane</location>
        <topology evidence="1">Multi-pass membrane protein</topology>
    </subcellularLocation>
</comment>
<feature type="transmembrane region" description="Helical" evidence="6">
    <location>
        <begin position="355"/>
        <end position="375"/>
    </location>
</feature>
<feature type="transmembrane region" description="Helical" evidence="6">
    <location>
        <begin position="177"/>
        <end position="199"/>
    </location>
</feature>
<feature type="transmembrane region" description="Helical" evidence="6">
    <location>
        <begin position="413"/>
        <end position="433"/>
    </location>
</feature>
<dbReference type="PANTHER" id="PTHR23502">
    <property type="entry name" value="MAJOR FACILITATOR SUPERFAMILY"/>
    <property type="match status" value="1"/>
</dbReference>
<dbReference type="AlphaFoldDB" id="A0A9P4MMX9"/>
<dbReference type="InterPro" id="IPR020846">
    <property type="entry name" value="MFS_dom"/>
</dbReference>
<feature type="transmembrane region" description="Helical" evidence="6">
    <location>
        <begin position="381"/>
        <end position="401"/>
    </location>
</feature>
<feature type="domain" description="Major facilitator superfamily (MFS) profile" evidence="7">
    <location>
        <begin position="48"/>
        <end position="472"/>
    </location>
</feature>
<dbReference type="InterPro" id="IPR036259">
    <property type="entry name" value="MFS_trans_sf"/>
</dbReference>
<comment type="caution">
    <text evidence="8">The sequence shown here is derived from an EMBL/GenBank/DDBJ whole genome shotgun (WGS) entry which is preliminary data.</text>
</comment>
<dbReference type="EMBL" id="ML994393">
    <property type="protein sequence ID" value="KAF2196417.1"/>
    <property type="molecule type" value="Genomic_DNA"/>
</dbReference>
<dbReference type="PANTHER" id="PTHR23502:SF163">
    <property type="entry name" value="MAJOR FACILITATOR SUPERFAMILY (MFS) PROFILE DOMAIN-CONTAINING PROTEIN"/>
    <property type="match status" value="1"/>
</dbReference>
<keyword evidence="9" id="KW-1185">Reference proteome</keyword>
<dbReference type="GO" id="GO:0016020">
    <property type="term" value="C:membrane"/>
    <property type="evidence" value="ECO:0007669"/>
    <property type="project" value="UniProtKB-SubCell"/>
</dbReference>
<proteinExistence type="inferred from homology"/>
<evidence type="ECO:0000259" key="7">
    <source>
        <dbReference type="PROSITE" id="PS50850"/>
    </source>
</evidence>
<dbReference type="OrthoDB" id="5296287at2759"/>
<dbReference type="Proteomes" id="UP000799536">
    <property type="component" value="Unassembled WGS sequence"/>
</dbReference>
<gene>
    <name evidence="8" type="ORF">GQ43DRAFT_383358</name>
</gene>
<feature type="transmembrane region" description="Helical" evidence="6">
    <location>
        <begin position="267"/>
        <end position="292"/>
    </location>
</feature>
<keyword evidence="2 6" id="KW-0812">Transmembrane</keyword>
<keyword evidence="3 6" id="KW-1133">Transmembrane helix</keyword>
<keyword evidence="4 6" id="KW-0472">Membrane</keyword>
<reference evidence="8" key="1">
    <citation type="journal article" date="2020" name="Stud. Mycol.">
        <title>101 Dothideomycetes genomes: a test case for predicting lifestyles and emergence of pathogens.</title>
        <authorList>
            <person name="Haridas S."/>
            <person name="Albert R."/>
            <person name="Binder M."/>
            <person name="Bloem J."/>
            <person name="Labutti K."/>
            <person name="Salamov A."/>
            <person name="Andreopoulos B."/>
            <person name="Baker S."/>
            <person name="Barry K."/>
            <person name="Bills G."/>
            <person name="Bluhm B."/>
            <person name="Cannon C."/>
            <person name="Castanera R."/>
            <person name="Culley D."/>
            <person name="Daum C."/>
            <person name="Ezra D."/>
            <person name="Gonzalez J."/>
            <person name="Henrissat B."/>
            <person name="Kuo A."/>
            <person name="Liang C."/>
            <person name="Lipzen A."/>
            <person name="Lutzoni F."/>
            <person name="Magnuson J."/>
            <person name="Mondo S."/>
            <person name="Nolan M."/>
            <person name="Ohm R."/>
            <person name="Pangilinan J."/>
            <person name="Park H.-J."/>
            <person name="Ramirez L."/>
            <person name="Alfaro M."/>
            <person name="Sun H."/>
            <person name="Tritt A."/>
            <person name="Yoshinaga Y."/>
            <person name="Zwiers L.-H."/>
            <person name="Turgeon B."/>
            <person name="Goodwin S."/>
            <person name="Spatafora J."/>
            <person name="Crous P."/>
            <person name="Grigoriev I."/>
        </authorList>
    </citation>
    <scope>NUCLEOTIDE SEQUENCE</scope>
    <source>
        <strain evidence="8">ATCC 74209</strain>
    </source>
</reference>
<accession>A0A9P4MMX9</accession>
<protein>
    <submittedName>
        <fullName evidence="8">MFS general substrate transporter</fullName>
    </submittedName>
</protein>
<evidence type="ECO:0000256" key="5">
    <source>
        <dbReference type="ARBA" id="ARBA00038347"/>
    </source>
</evidence>
<comment type="similarity">
    <text evidence="5">Belongs to the major facilitator superfamily. CAR1 family.</text>
</comment>
<name>A0A9P4MMX9_9PLEO</name>
<evidence type="ECO:0000313" key="9">
    <source>
        <dbReference type="Proteomes" id="UP000799536"/>
    </source>
</evidence>
<evidence type="ECO:0000256" key="1">
    <source>
        <dbReference type="ARBA" id="ARBA00004141"/>
    </source>
</evidence>
<feature type="transmembrane region" description="Helical" evidence="6">
    <location>
        <begin position="445"/>
        <end position="468"/>
    </location>
</feature>